<dbReference type="InterPro" id="IPR011200">
    <property type="entry name" value="UCP012608"/>
</dbReference>
<reference evidence="1 2" key="1">
    <citation type="submission" date="2020-10" db="EMBL/GenBank/DDBJ databases">
        <title>Ca. Dormibacterota MAGs.</title>
        <authorList>
            <person name="Montgomery K."/>
        </authorList>
    </citation>
    <scope>NUCLEOTIDE SEQUENCE [LARGE SCALE GENOMIC DNA]</scope>
    <source>
        <strain evidence="1">Mitchell_Peninsula_5</strain>
    </source>
</reference>
<dbReference type="AlphaFoldDB" id="A0A934NFR4"/>
<proteinExistence type="predicted"/>
<organism evidence="1 2">
    <name type="scientific">Candidatus Amunia macphersoniae</name>
    <dbReference type="NCBI Taxonomy" id="3127014"/>
    <lineage>
        <taxon>Bacteria</taxon>
        <taxon>Bacillati</taxon>
        <taxon>Candidatus Dormiibacterota</taxon>
        <taxon>Candidatus Dormibacteria</taxon>
        <taxon>Candidatus Aeolococcales</taxon>
        <taxon>Candidatus Aeolococcaceae</taxon>
        <taxon>Candidatus Amunia</taxon>
    </lineage>
</organism>
<comment type="caution">
    <text evidence="1">The sequence shown here is derived from an EMBL/GenBank/DDBJ whole genome shotgun (WGS) entry which is preliminary data.</text>
</comment>
<name>A0A934NFR4_9BACT</name>
<evidence type="ECO:0000313" key="1">
    <source>
        <dbReference type="EMBL" id="MBJ7608436.1"/>
    </source>
</evidence>
<sequence>MGNEDTHSTAANYRRFARLEAHGRSPLYEHLTEAVSEDPELLGLLASLPAPKRQPNLLLGVVQYLYGTVADYPAFRRLVVERWSDVSSTMLVRRTQTNEVGRCATLLPLLAELPQPLALLEVGASAGLCLLLDRYGYDYGRGVIGQANSAVVLRCEYRGSSSPAPTMLPEVAWRAGVDLDPVDVRDESATRWLEALVWPGEGDRLSRLRAAIEVARQDPPRVLEGDLRADLREVISGVPSGSTLVVFHSAVLAYVPARDRETFAADLARLGAVWIANEGARVLPTVQGRLSAAEVDANEAHFILSQDGCPVAWADPHGSWFQRCDG</sequence>
<dbReference type="Pfam" id="PF10094">
    <property type="entry name" value="DUF2332"/>
    <property type="match status" value="1"/>
</dbReference>
<dbReference type="Proteomes" id="UP000614410">
    <property type="component" value="Unassembled WGS sequence"/>
</dbReference>
<evidence type="ECO:0000313" key="2">
    <source>
        <dbReference type="Proteomes" id="UP000614410"/>
    </source>
</evidence>
<dbReference type="EMBL" id="JAEKNN010000013">
    <property type="protein sequence ID" value="MBJ7608436.1"/>
    <property type="molecule type" value="Genomic_DNA"/>
</dbReference>
<gene>
    <name evidence="1" type="ORF">JF887_03255</name>
</gene>
<accession>A0A934NFR4</accession>
<protein>
    <submittedName>
        <fullName evidence="1">DUF2332 domain-containing protein</fullName>
    </submittedName>
</protein>